<feature type="region of interest" description="Disordered" evidence="1">
    <location>
        <begin position="284"/>
        <end position="503"/>
    </location>
</feature>
<proteinExistence type="predicted"/>
<feature type="compositionally biased region" description="Low complexity" evidence="1">
    <location>
        <begin position="360"/>
        <end position="382"/>
    </location>
</feature>
<gene>
    <name evidence="2" type="ORF">R3P38DRAFT_920950</name>
</gene>
<comment type="caution">
    <text evidence="2">The sequence shown here is derived from an EMBL/GenBank/DDBJ whole genome shotgun (WGS) entry which is preliminary data.</text>
</comment>
<keyword evidence="3" id="KW-1185">Reference proteome</keyword>
<evidence type="ECO:0000313" key="3">
    <source>
        <dbReference type="Proteomes" id="UP001362999"/>
    </source>
</evidence>
<protein>
    <submittedName>
        <fullName evidence="2">Uncharacterized protein</fullName>
    </submittedName>
</protein>
<evidence type="ECO:0000313" key="2">
    <source>
        <dbReference type="EMBL" id="KAK7028344.1"/>
    </source>
</evidence>
<name>A0AAW0BNJ8_9AGAR</name>
<accession>A0AAW0BNJ8</accession>
<sequence length="595" mass="64956">MPPQLETLPSFNSYHKFELPAENLLPPHPRSPEELMDQIEQLLFAFCYRVEDYMNIDRSRYHLDPDPDVEAFFEHVVKNLPRQLTKLSIYESSVDLLEALLTWKPSLSFIEFVNPGADVPEPLAVTVDGKPLEGTIPIEVAIGGNVYMKPKTNFQLIQNSLSATPHVQYTIEFIPDEVVVPPPSHPAPEDSEPAAPRVFVPSKASLESKRTMMSTATKKALQVELAPFECEPRSTPDPVNGNPYNAALIPELSPQYTLQGIAELGGPPPRPVEPAGTETAVAAAEGEDGEAEVEGEGEENFASDSKGKGKAEAVDDEESELEQTLVVENRTVKGKGKAKAVDEEQSEVNQPSIQTRVWKAAAPSSSSPSAVPAPPATRSRSPCLAAKGGAASSSTDPEQAAPFAEPAADLTSRKRGRAADDIEETPAASKKSRVTSPASKSQASRDVSPRRTSVNAVAGPSTQPLAAPFLVHYRSSSSRAHSPVACPSSHPAPIDDTPAASESEAELTYDEIYQIMHPYGPPREVTPERRSSWWGRSQENFQKLDWFEDIGEPEENRRGRIEPGMHPDADFRSQTFRRKEGLRVFYMEGPGPSER</sequence>
<dbReference type="Proteomes" id="UP001362999">
    <property type="component" value="Unassembled WGS sequence"/>
</dbReference>
<dbReference type="EMBL" id="JAWWNJ010000028">
    <property type="protein sequence ID" value="KAK7028344.1"/>
    <property type="molecule type" value="Genomic_DNA"/>
</dbReference>
<organism evidence="2 3">
    <name type="scientific">Favolaschia claudopus</name>
    <dbReference type="NCBI Taxonomy" id="2862362"/>
    <lineage>
        <taxon>Eukaryota</taxon>
        <taxon>Fungi</taxon>
        <taxon>Dikarya</taxon>
        <taxon>Basidiomycota</taxon>
        <taxon>Agaricomycotina</taxon>
        <taxon>Agaricomycetes</taxon>
        <taxon>Agaricomycetidae</taxon>
        <taxon>Agaricales</taxon>
        <taxon>Marasmiineae</taxon>
        <taxon>Mycenaceae</taxon>
        <taxon>Favolaschia</taxon>
    </lineage>
</organism>
<feature type="compositionally biased region" description="Polar residues" evidence="1">
    <location>
        <begin position="434"/>
        <end position="464"/>
    </location>
</feature>
<evidence type="ECO:0000256" key="1">
    <source>
        <dbReference type="SAM" id="MobiDB-lite"/>
    </source>
</evidence>
<reference evidence="2 3" key="1">
    <citation type="journal article" date="2024" name="J Genomics">
        <title>Draft genome sequencing and assembly of Favolaschia claudopus CIRM-BRFM 2984 isolated from oak limbs.</title>
        <authorList>
            <person name="Navarro D."/>
            <person name="Drula E."/>
            <person name="Chaduli D."/>
            <person name="Cazenave R."/>
            <person name="Ahrendt S."/>
            <person name="Wang J."/>
            <person name="Lipzen A."/>
            <person name="Daum C."/>
            <person name="Barry K."/>
            <person name="Grigoriev I.V."/>
            <person name="Favel A."/>
            <person name="Rosso M.N."/>
            <person name="Martin F."/>
        </authorList>
    </citation>
    <scope>NUCLEOTIDE SEQUENCE [LARGE SCALE GENOMIC DNA]</scope>
    <source>
        <strain evidence="2 3">CIRM-BRFM 2984</strain>
    </source>
</reference>
<dbReference type="AlphaFoldDB" id="A0AAW0BNJ8"/>
<feature type="compositionally biased region" description="Acidic residues" evidence="1">
    <location>
        <begin position="285"/>
        <end position="301"/>
    </location>
</feature>
<feature type="compositionally biased region" description="Low complexity" evidence="1">
    <location>
        <begin position="397"/>
        <end position="408"/>
    </location>
</feature>